<feature type="binding site" evidence="3">
    <location>
        <position position="91"/>
    </location>
    <ligand>
        <name>a divalent metal cation</name>
        <dbReference type="ChEBI" id="CHEBI:60240"/>
        <label>1</label>
    </ligand>
</feature>
<evidence type="ECO:0000256" key="1">
    <source>
        <dbReference type="ARBA" id="ARBA00022723"/>
    </source>
</evidence>
<dbReference type="Proteomes" id="UP000748308">
    <property type="component" value="Unassembled WGS sequence"/>
</dbReference>
<dbReference type="PANTHER" id="PTHR46124:SF3">
    <property type="entry name" value="HYDROLASE"/>
    <property type="match status" value="1"/>
</dbReference>
<name>A0A938BPX5_UNCEI</name>
<feature type="region of interest" description="Disordered" evidence="4">
    <location>
        <begin position="241"/>
        <end position="273"/>
    </location>
</feature>
<sequence>MIDTHAHLHLPDFDGDRDRVIARAFALGLDALIEINISAGGWPAVKRLAEADARIHATLGIHPHEAGPEALRALAGLEGELASERVVAVGETGLDAARGRAPREEQVALCAAHIGLAREARLPLVLHCREAFPELLRLLDLEGRGAVRGVFHCFSGGAGEAREIAARGFHMGFGGGVTYAPERWRPVLAAVPAGRLLLETDAPFLRPAPDRRGRNEPAFLFRTAAAIARLLGLSEEETEARADANAADLFGPSVIRRSPPAPADSPDGGAASP</sequence>
<dbReference type="AlphaFoldDB" id="A0A938BPX5"/>
<evidence type="ECO:0000313" key="6">
    <source>
        <dbReference type="Proteomes" id="UP000748308"/>
    </source>
</evidence>
<evidence type="ECO:0000256" key="4">
    <source>
        <dbReference type="SAM" id="MobiDB-lite"/>
    </source>
</evidence>
<protein>
    <submittedName>
        <fullName evidence="5">TatD family hydrolase</fullName>
    </submittedName>
</protein>
<comment type="caution">
    <text evidence="5">The sequence shown here is derived from an EMBL/GenBank/DDBJ whole genome shotgun (WGS) entry which is preliminary data.</text>
</comment>
<dbReference type="FunFam" id="3.20.20.140:FF:000005">
    <property type="entry name" value="TatD family hydrolase"/>
    <property type="match status" value="1"/>
</dbReference>
<feature type="binding site" evidence="3">
    <location>
        <position position="127"/>
    </location>
    <ligand>
        <name>a divalent metal cation</name>
        <dbReference type="ChEBI" id="CHEBI:60240"/>
        <label>2</label>
    </ligand>
</feature>
<proteinExistence type="predicted"/>
<accession>A0A938BPX5</accession>
<dbReference type="Pfam" id="PF01026">
    <property type="entry name" value="TatD_DNase"/>
    <property type="match status" value="1"/>
</dbReference>
<feature type="binding site" evidence="3">
    <location>
        <position position="5"/>
    </location>
    <ligand>
        <name>a divalent metal cation</name>
        <dbReference type="ChEBI" id="CHEBI:60240"/>
        <label>1</label>
    </ligand>
</feature>
<dbReference type="Gene3D" id="3.20.20.140">
    <property type="entry name" value="Metal-dependent hydrolases"/>
    <property type="match status" value="1"/>
</dbReference>
<dbReference type="PROSITE" id="PS01091">
    <property type="entry name" value="TATD_3"/>
    <property type="match status" value="1"/>
</dbReference>
<dbReference type="SUPFAM" id="SSF51556">
    <property type="entry name" value="Metallo-dependent hydrolases"/>
    <property type="match status" value="1"/>
</dbReference>
<dbReference type="GO" id="GO:0046872">
    <property type="term" value="F:metal ion binding"/>
    <property type="evidence" value="ECO:0007669"/>
    <property type="project" value="UniProtKB-KW"/>
</dbReference>
<evidence type="ECO:0000313" key="5">
    <source>
        <dbReference type="EMBL" id="MBM3316306.1"/>
    </source>
</evidence>
<evidence type="ECO:0000256" key="2">
    <source>
        <dbReference type="ARBA" id="ARBA00022801"/>
    </source>
</evidence>
<evidence type="ECO:0000256" key="3">
    <source>
        <dbReference type="PIRSR" id="PIRSR005902-1"/>
    </source>
</evidence>
<dbReference type="EMBL" id="VGIY01000005">
    <property type="protein sequence ID" value="MBM3316306.1"/>
    <property type="molecule type" value="Genomic_DNA"/>
</dbReference>
<keyword evidence="1 3" id="KW-0479">Metal-binding</keyword>
<gene>
    <name evidence="5" type="ORF">FJY75_00495</name>
</gene>
<dbReference type="InterPro" id="IPR001130">
    <property type="entry name" value="TatD-like"/>
</dbReference>
<reference evidence="5" key="1">
    <citation type="submission" date="2019-03" db="EMBL/GenBank/DDBJ databases">
        <title>Lake Tanganyika Metagenome-Assembled Genomes (MAGs).</title>
        <authorList>
            <person name="Tran P."/>
        </authorList>
    </citation>
    <scope>NUCLEOTIDE SEQUENCE</scope>
    <source>
        <strain evidence="5">M_DeepCast_400m_m2_100</strain>
    </source>
</reference>
<feature type="binding site" evidence="3">
    <location>
        <position position="201"/>
    </location>
    <ligand>
        <name>a divalent metal cation</name>
        <dbReference type="ChEBI" id="CHEBI:60240"/>
        <label>1</label>
    </ligand>
</feature>
<dbReference type="InterPro" id="IPR032466">
    <property type="entry name" value="Metal_Hydrolase"/>
</dbReference>
<feature type="compositionally biased region" description="Low complexity" evidence="4">
    <location>
        <begin position="264"/>
        <end position="273"/>
    </location>
</feature>
<dbReference type="PANTHER" id="PTHR46124">
    <property type="entry name" value="D-AMINOACYL-TRNA DEACYLASE"/>
    <property type="match status" value="1"/>
</dbReference>
<dbReference type="GO" id="GO:0016788">
    <property type="term" value="F:hydrolase activity, acting on ester bonds"/>
    <property type="evidence" value="ECO:0007669"/>
    <property type="project" value="InterPro"/>
</dbReference>
<organism evidence="5 6">
    <name type="scientific">Eiseniibacteriota bacterium</name>
    <dbReference type="NCBI Taxonomy" id="2212470"/>
    <lineage>
        <taxon>Bacteria</taxon>
        <taxon>Candidatus Eiseniibacteriota</taxon>
    </lineage>
</organism>
<feature type="binding site" evidence="3">
    <location>
        <position position="152"/>
    </location>
    <ligand>
        <name>a divalent metal cation</name>
        <dbReference type="ChEBI" id="CHEBI:60240"/>
        <label>2</label>
    </ligand>
</feature>
<dbReference type="InterPro" id="IPR018228">
    <property type="entry name" value="DNase_TatD-rel_CS"/>
</dbReference>
<feature type="binding site" evidence="3">
    <location>
        <position position="7"/>
    </location>
    <ligand>
        <name>a divalent metal cation</name>
        <dbReference type="ChEBI" id="CHEBI:60240"/>
        <label>1</label>
    </ligand>
</feature>
<dbReference type="GO" id="GO:0005829">
    <property type="term" value="C:cytosol"/>
    <property type="evidence" value="ECO:0007669"/>
    <property type="project" value="TreeGrafter"/>
</dbReference>
<keyword evidence="2 5" id="KW-0378">Hydrolase</keyword>
<dbReference type="PIRSF" id="PIRSF005902">
    <property type="entry name" value="DNase_TatD"/>
    <property type="match status" value="1"/>
</dbReference>
<dbReference type="CDD" id="cd01310">
    <property type="entry name" value="TatD_DNAse"/>
    <property type="match status" value="1"/>
</dbReference>